<organism evidence="1 2">
    <name type="scientific">Rickenella mellea</name>
    <dbReference type="NCBI Taxonomy" id="50990"/>
    <lineage>
        <taxon>Eukaryota</taxon>
        <taxon>Fungi</taxon>
        <taxon>Dikarya</taxon>
        <taxon>Basidiomycota</taxon>
        <taxon>Agaricomycotina</taxon>
        <taxon>Agaricomycetes</taxon>
        <taxon>Hymenochaetales</taxon>
        <taxon>Rickenellaceae</taxon>
        <taxon>Rickenella</taxon>
    </lineage>
</organism>
<keyword evidence="2" id="KW-1185">Reference proteome</keyword>
<dbReference type="OrthoDB" id="2593747at2759"/>
<dbReference type="AlphaFoldDB" id="A0A4Y7PG92"/>
<dbReference type="VEuPathDB" id="FungiDB:BD410DRAFT_698594"/>
<evidence type="ECO:0000313" key="2">
    <source>
        <dbReference type="Proteomes" id="UP000294933"/>
    </source>
</evidence>
<gene>
    <name evidence="1" type="ORF">BD410DRAFT_698594</name>
</gene>
<reference evidence="1 2" key="1">
    <citation type="submission" date="2018-06" db="EMBL/GenBank/DDBJ databases">
        <title>A transcriptomic atlas of mushroom development highlights an independent origin of complex multicellularity.</title>
        <authorList>
            <consortium name="DOE Joint Genome Institute"/>
            <person name="Krizsan K."/>
            <person name="Almasi E."/>
            <person name="Merenyi Z."/>
            <person name="Sahu N."/>
            <person name="Viragh M."/>
            <person name="Koszo T."/>
            <person name="Mondo S."/>
            <person name="Kiss B."/>
            <person name="Balint B."/>
            <person name="Kues U."/>
            <person name="Barry K."/>
            <person name="Hegedus J.C."/>
            <person name="Henrissat B."/>
            <person name="Johnson J."/>
            <person name="Lipzen A."/>
            <person name="Ohm R."/>
            <person name="Nagy I."/>
            <person name="Pangilinan J."/>
            <person name="Yan J."/>
            <person name="Xiong Y."/>
            <person name="Grigoriev I.V."/>
            <person name="Hibbett D.S."/>
            <person name="Nagy L.G."/>
        </authorList>
    </citation>
    <scope>NUCLEOTIDE SEQUENCE [LARGE SCALE GENOMIC DNA]</scope>
    <source>
        <strain evidence="1 2">SZMC22713</strain>
    </source>
</reference>
<protein>
    <submittedName>
        <fullName evidence="1">Uncharacterized protein</fullName>
    </submittedName>
</protein>
<feature type="non-terminal residue" evidence="1">
    <location>
        <position position="75"/>
    </location>
</feature>
<sequence length="75" mass="8536">WEFNSVRQAAINGLDQLPLTEVERVVILNEFDIKEWKITAYTKLVVRDQSLSAEDVDALGSQLTAKFSAAREHFL</sequence>
<evidence type="ECO:0000313" key="1">
    <source>
        <dbReference type="EMBL" id="TDL13529.1"/>
    </source>
</evidence>
<name>A0A4Y7PG92_9AGAM</name>
<feature type="non-terminal residue" evidence="1">
    <location>
        <position position="1"/>
    </location>
</feature>
<dbReference type="Proteomes" id="UP000294933">
    <property type="component" value="Unassembled WGS sequence"/>
</dbReference>
<accession>A0A4Y7PG92</accession>
<dbReference type="EMBL" id="ML170564">
    <property type="protein sequence ID" value="TDL13529.1"/>
    <property type="molecule type" value="Genomic_DNA"/>
</dbReference>
<proteinExistence type="predicted"/>